<evidence type="ECO:0000256" key="1">
    <source>
        <dbReference type="SAM" id="MobiDB-lite"/>
    </source>
</evidence>
<name>A0A8T0IY79_CERPU</name>
<accession>A0A8T0IY79</accession>
<reference evidence="2" key="1">
    <citation type="submission" date="2020-06" db="EMBL/GenBank/DDBJ databases">
        <title>WGS assembly of Ceratodon purpureus strain R40.</title>
        <authorList>
            <person name="Carey S.B."/>
            <person name="Jenkins J."/>
            <person name="Shu S."/>
            <person name="Lovell J.T."/>
            <person name="Sreedasyam A."/>
            <person name="Maumus F."/>
            <person name="Tiley G.P."/>
            <person name="Fernandez-Pozo N."/>
            <person name="Barry K."/>
            <person name="Chen C."/>
            <person name="Wang M."/>
            <person name="Lipzen A."/>
            <person name="Daum C."/>
            <person name="Saski C.A."/>
            <person name="Payton A.C."/>
            <person name="Mcbreen J.C."/>
            <person name="Conrad R.E."/>
            <person name="Kollar L.M."/>
            <person name="Olsson S."/>
            <person name="Huttunen S."/>
            <person name="Landis J.B."/>
            <person name="Wickett N.J."/>
            <person name="Johnson M.G."/>
            <person name="Rensing S.A."/>
            <person name="Grimwood J."/>
            <person name="Schmutz J."/>
            <person name="Mcdaniel S.F."/>
        </authorList>
    </citation>
    <scope>NUCLEOTIDE SEQUENCE</scope>
    <source>
        <strain evidence="2">R40</strain>
    </source>
</reference>
<proteinExistence type="predicted"/>
<protein>
    <submittedName>
        <fullName evidence="2">Uncharacterized protein</fullName>
    </submittedName>
</protein>
<sequence>MRMAALFCRNVRRLSSVASRGSLGIVARPAMRDTVSKVSPFWSVESRADGALVQFGAASRVGALRFAGFGTFNEEHANAIVTDDNEDEAKTDEHPEETIEKASQELFRQSNIIGDPEEGEVEEFQVKELGREKPGADIAREVWSAKEQDGTSVFSDESDKVKSEA</sequence>
<keyword evidence="3" id="KW-1185">Reference proteome</keyword>
<evidence type="ECO:0000313" key="3">
    <source>
        <dbReference type="Proteomes" id="UP000822688"/>
    </source>
</evidence>
<comment type="caution">
    <text evidence="2">The sequence shown here is derived from an EMBL/GenBank/DDBJ whole genome shotgun (WGS) entry which is preliminary data.</text>
</comment>
<evidence type="ECO:0000313" key="2">
    <source>
        <dbReference type="EMBL" id="KAG0588205.1"/>
    </source>
</evidence>
<organism evidence="2 3">
    <name type="scientific">Ceratodon purpureus</name>
    <name type="common">Fire moss</name>
    <name type="synonym">Dicranum purpureum</name>
    <dbReference type="NCBI Taxonomy" id="3225"/>
    <lineage>
        <taxon>Eukaryota</taxon>
        <taxon>Viridiplantae</taxon>
        <taxon>Streptophyta</taxon>
        <taxon>Embryophyta</taxon>
        <taxon>Bryophyta</taxon>
        <taxon>Bryophytina</taxon>
        <taxon>Bryopsida</taxon>
        <taxon>Dicranidae</taxon>
        <taxon>Pseudoditrichales</taxon>
        <taxon>Ditrichaceae</taxon>
        <taxon>Ceratodon</taxon>
    </lineage>
</organism>
<feature type="region of interest" description="Disordered" evidence="1">
    <location>
        <begin position="143"/>
        <end position="165"/>
    </location>
</feature>
<dbReference type="AlphaFoldDB" id="A0A8T0IY79"/>
<feature type="compositionally biased region" description="Basic and acidic residues" evidence="1">
    <location>
        <begin position="91"/>
        <end position="103"/>
    </location>
</feature>
<dbReference type="Proteomes" id="UP000822688">
    <property type="component" value="Chromosome 2"/>
</dbReference>
<dbReference type="EMBL" id="CM026422">
    <property type="protein sequence ID" value="KAG0588205.1"/>
    <property type="molecule type" value="Genomic_DNA"/>
</dbReference>
<gene>
    <name evidence="2" type="ORF">KC19_2G224900</name>
</gene>
<feature type="region of interest" description="Disordered" evidence="1">
    <location>
        <begin position="84"/>
        <end position="104"/>
    </location>
</feature>